<feature type="region of interest" description="Disordered" evidence="5">
    <location>
        <begin position="1"/>
        <end position="27"/>
    </location>
</feature>
<dbReference type="Gene3D" id="2.130.10.10">
    <property type="entry name" value="YVTN repeat-like/Quinoprotein amine dehydrogenase"/>
    <property type="match status" value="1"/>
</dbReference>
<feature type="repeat" description="WD" evidence="4">
    <location>
        <begin position="357"/>
        <end position="392"/>
    </location>
</feature>
<dbReference type="PRINTS" id="PR00320">
    <property type="entry name" value="GPROTEINBRPT"/>
</dbReference>
<evidence type="ECO:0000256" key="2">
    <source>
        <dbReference type="ARBA" id="ARBA00022737"/>
    </source>
</evidence>
<dbReference type="InterPro" id="IPR020472">
    <property type="entry name" value="WD40_PAC1"/>
</dbReference>
<protein>
    <recommendedName>
        <fullName evidence="3">Glutamate-rich WD repeat-containing protein 1</fullName>
    </recommendedName>
</protein>
<dbReference type="Pfam" id="PF12265">
    <property type="entry name" value="CAF1C_H4-bd"/>
    <property type="match status" value="1"/>
</dbReference>
<dbReference type="EMBL" id="KZ989496">
    <property type="protein sequence ID" value="RKP26167.1"/>
    <property type="molecule type" value="Genomic_DNA"/>
</dbReference>
<dbReference type="PROSITE" id="PS50082">
    <property type="entry name" value="WD_REPEATS_2"/>
    <property type="match status" value="3"/>
</dbReference>
<reference evidence="8" key="1">
    <citation type="journal article" date="2018" name="Nat. Microbiol.">
        <title>Leveraging single-cell genomics to expand the fungal tree of life.</title>
        <authorList>
            <person name="Ahrendt S.R."/>
            <person name="Quandt C.A."/>
            <person name="Ciobanu D."/>
            <person name="Clum A."/>
            <person name="Salamov A."/>
            <person name="Andreopoulos B."/>
            <person name="Cheng J.F."/>
            <person name="Woyke T."/>
            <person name="Pelin A."/>
            <person name="Henrissat B."/>
            <person name="Reynolds N.K."/>
            <person name="Benny G.L."/>
            <person name="Smith M.E."/>
            <person name="James T.Y."/>
            <person name="Grigoriev I.V."/>
        </authorList>
    </citation>
    <scope>NUCLEOTIDE SEQUENCE [LARGE SCALE GENOMIC DNA]</scope>
    <source>
        <strain evidence="8">Benny S71-1</strain>
    </source>
</reference>
<proteinExistence type="predicted"/>
<feature type="region of interest" description="Disordered" evidence="5">
    <location>
        <begin position="126"/>
        <end position="146"/>
    </location>
</feature>
<accession>A0A4P9Z127</accession>
<dbReference type="InterPro" id="IPR036322">
    <property type="entry name" value="WD40_repeat_dom_sf"/>
</dbReference>
<feature type="repeat" description="WD" evidence="4">
    <location>
        <begin position="303"/>
        <end position="339"/>
    </location>
</feature>
<evidence type="ECO:0000256" key="3">
    <source>
        <dbReference type="ARBA" id="ARBA00040876"/>
    </source>
</evidence>
<dbReference type="PANTHER" id="PTHR45903">
    <property type="entry name" value="GLUTAMATE-RICH WD REPEAT-CONTAINING PROTEIN 1"/>
    <property type="match status" value="1"/>
</dbReference>
<feature type="repeat" description="WD" evidence="4">
    <location>
        <begin position="258"/>
        <end position="300"/>
    </location>
</feature>
<dbReference type="SMART" id="SM00320">
    <property type="entry name" value="WD40"/>
    <property type="match status" value="4"/>
</dbReference>
<feature type="compositionally biased region" description="Acidic residues" evidence="5">
    <location>
        <begin position="128"/>
        <end position="146"/>
    </location>
</feature>
<feature type="compositionally biased region" description="Acidic residues" evidence="5">
    <location>
        <begin position="1"/>
        <end position="23"/>
    </location>
</feature>
<feature type="domain" description="Histone-binding protein RBBP4-like N-terminal" evidence="6">
    <location>
        <begin position="56"/>
        <end position="123"/>
    </location>
</feature>
<dbReference type="InterPro" id="IPR022052">
    <property type="entry name" value="Histone-bd_RBBP4-like_N"/>
</dbReference>
<evidence type="ECO:0000313" key="8">
    <source>
        <dbReference type="Proteomes" id="UP000278143"/>
    </source>
</evidence>
<dbReference type="InterPro" id="IPR015943">
    <property type="entry name" value="WD40/YVTN_repeat-like_dom_sf"/>
</dbReference>
<evidence type="ECO:0000259" key="6">
    <source>
        <dbReference type="Pfam" id="PF12265"/>
    </source>
</evidence>
<dbReference type="OrthoDB" id="2161379at2759"/>
<dbReference type="GO" id="GO:0005730">
    <property type="term" value="C:nucleolus"/>
    <property type="evidence" value="ECO:0007669"/>
    <property type="project" value="TreeGrafter"/>
</dbReference>
<dbReference type="Proteomes" id="UP000278143">
    <property type="component" value="Unassembled WGS sequence"/>
</dbReference>
<evidence type="ECO:0000256" key="1">
    <source>
        <dbReference type="ARBA" id="ARBA00022574"/>
    </source>
</evidence>
<dbReference type="InterPro" id="IPR001680">
    <property type="entry name" value="WD40_rpt"/>
</dbReference>
<dbReference type="SUPFAM" id="SSF50978">
    <property type="entry name" value="WD40 repeat-like"/>
    <property type="match status" value="1"/>
</dbReference>
<dbReference type="AlphaFoldDB" id="A0A4P9Z127"/>
<gene>
    <name evidence="7" type="ORF">SYNPS1DRAFT_14576</name>
</gene>
<keyword evidence="8" id="KW-1185">Reference proteome</keyword>
<keyword evidence="2" id="KW-0677">Repeat</keyword>
<keyword evidence="1 4" id="KW-0853">WD repeat</keyword>
<sequence>MGEFEDAWEDELESDSGEDIIDGEAEHDAIYEEEEEDGEKQGVKVYLPGQQLEKGQVLEVDNSAYDMLHSMNVRWPCLSFDVLTDNLGVDRCKYPHTAYLVAGTQADKSKNNELIVMKMAQLHRTRYDDDEDTDNEDEEDDHLDDDPILEHRAIPHYGGVNRVRVTPQEDQQIVATWADTGKVHLWDIQSHVASLAKTGAPLPKQTSAIYTVNHHAVEGYAMDWSSRVAGRLLTGDGHGKIFMTMTNGVQFQTDSVAFQGHQGSVEDLQWSPTEETVFASCSADRTIRIWDTRAQRTKEAIGFEAHTADVNVITWNHRVSYLLASGSDDGIFSVWDMRTLATGAGSSTATTTPVASFKWHHAPITSIEWCPSEESVLAVSGADDQLTIWDLSVEPDPEEEAAMATDGQGTSVPVPPQLLFIHQGQTDIKELHWHRQIPGCVASTAASGFNIFKTISV</sequence>
<dbReference type="GO" id="GO:0042254">
    <property type="term" value="P:ribosome biogenesis"/>
    <property type="evidence" value="ECO:0007669"/>
    <property type="project" value="TreeGrafter"/>
</dbReference>
<evidence type="ECO:0000256" key="4">
    <source>
        <dbReference type="PROSITE-ProRule" id="PRU00221"/>
    </source>
</evidence>
<name>A0A4P9Z127_9FUNG</name>
<dbReference type="PANTHER" id="PTHR45903:SF1">
    <property type="entry name" value="GLUTAMATE-RICH WD REPEAT-CONTAINING PROTEIN 1"/>
    <property type="match status" value="1"/>
</dbReference>
<dbReference type="PROSITE" id="PS50294">
    <property type="entry name" value="WD_REPEATS_REGION"/>
    <property type="match status" value="3"/>
</dbReference>
<dbReference type="InterPro" id="IPR051972">
    <property type="entry name" value="Glutamate-rich_WD_repeat"/>
</dbReference>
<evidence type="ECO:0000256" key="5">
    <source>
        <dbReference type="SAM" id="MobiDB-lite"/>
    </source>
</evidence>
<dbReference type="Pfam" id="PF00400">
    <property type="entry name" value="WD40"/>
    <property type="match status" value="3"/>
</dbReference>
<organism evidence="7 8">
    <name type="scientific">Syncephalis pseudoplumigaleata</name>
    <dbReference type="NCBI Taxonomy" id="1712513"/>
    <lineage>
        <taxon>Eukaryota</taxon>
        <taxon>Fungi</taxon>
        <taxon>Fungi incertae sedis</taxon>
        <taxon>Zoopagomycota</taxon>
        <taxon>Zoopagomycotina</taxon>
        <taxon>Zoopagomycetes</taxon>
        <taxon>Zoopagales</taxon>
        <taxon>Piptocephalidaceae</taxon>
        <taxon>Syncephalis</taxon>
    </lineage>
</organism>
<evidence type="ECO:0000313" key="7">
    <source>
        <dbReference type="EMBL" id="RKP26167.1"/>
    </source>
</evidence>